<dbReference type="Proteomes" id="UP001590951">
    <property type="component" value="Unassembled WGS sequence"/>
</dbReference>
<evidence type="ECO:0000313" key="2">
    <source>
        <dbReference type="Proteomes" id="UP001590951"/>
    </source>
</evidence>
<evidence type="ECO:0000313" key="1">
    <source>
        <dbReference type="EMBL" id="KAL2054604.1"/>
    </source>
</evidence>
<comment type="caution">
    <text evidence="1">The sequence shown here is derived from an EMBL/GenBank/DDBJ whole genome shotgun (WGS) entry which is preliminary data.</text>
</comment>
<reference evidence="1 2" key="1">
    <citation type="submission" date="2024-09" db="EMBL/GenBank/DDBJ databases">
        <title>Rethinking Asexuality: The Enigmatic Case of Functional Sexual Genes in Lepraria (Stereocaulaceae).</title>
        <authorList>
            <person name="Doellman M."/>
            <person name="Sun Y."/>
            <person name="Barcenas-Pena A."/>
            <person name="Lumbsch H.T."/>
            <person name="Grewe F."/>
        </authorList>
    </citation>
    <scope>NUCLEOTIDE SEQUENCE [LARGE SCALE GENOMIC DNA]</scope>
    <source>
        <strain evidence="1 2">Grewe 0041</strain>
    </source>
</reference>
<dbReference type="EMBL" id="JBHFEH010000014">
    <property type="protein sequence ID" value="KAL2054604.1"/>
    <property type="molecule type" value="Genomic_DNA"/>
</dbReference>
<protein>
    <submittedName>
        <fullName evidence="1">Uncharacterized protein</fullName>
    </submittedName>
</protein>
<name>A0ABR4BCR4_9LECA</name>
<sequence length="78" mass="9016">MEAWHEDLEQLFAGTRAPHKLFGDIYYANRISLQGQLGVNYHLQHLSGIGKLKEVLWPPQRCPGWFIDDDGEWQPLAL</sequence>
<organism evidence="1 2">
    <name type="scientific">Lepraria finkii</name>
    <dbReference type="NCBI Taxonomy" id="1340010"/>
    <lineage>
        <taxon>Eukaryota</taxon>
        <taxon>Fungi</taxon>
        <taxon>Dikarya</taxon>
        <taxon>Ascomycota</taxon>
        <taxon>Pezizomycotina</taxon>
        <taxon>Lecanoromycetes</taxon>
        <taxon>OSLEUM clade</taxon>
        <taxon>Lecanoromycetidae</taxon>
        <taxon>Lecanorales</taxon>
        <taxon>Lecanorineae</taxon>
        <taxon>Stereocaulaceae</taxon>
        <taxon>Lepraria</taxon>
    </lineage>
</organism>
<accession>A0ABR4BCR4</accession>
<keyword evidence="2" id="KW-1185">Reference proteome</keyword>
<gene>
    <name evidence="1" type="ORF">ABVK25_004907</name>
</gene>
<proteinExistence type="predicted"/>